<dbReference type="AlphaFoldDB" id="A0A1Y0B076"/>
<geneLocation type="mitochondrion" evidence="1"/>
<accession>A0A1Y0B076</accession>
<evidence type="ECO:0000313" key="1">
    <source>
        <dbReference type="EMBL" id="ART30789.1"/>
    </source>
</evidence>
<keyword evidence="1" id="KW-0496">Mitochondrion</keyword>
<name>A0A1Y0B076_9LAMI</name>
<proteinExistence type="predicted"/>
<protein>
    <submittedName>
        <fullName evidence="1">Uncharacterized protein</fullName>
    </submittedName>
</protein>
<gene>
    <name evidence="1" type="ORF">AEK19_MT0533</name>
</gene>
<dbReference type="EMBL" id="KY774314">
    <property type="protein sequence ID" value="ART30789.1"/>
    <property type="molecule type" value="Genomic_DNA"/>
</dbReference>
<sequence length="32" mass="3482">MNKSKITLTECNPPFTLPAFLVSLALPCIESC</sequence>
<organism evidence="1">
    <name type="scientific">Utricularia reniformis</name>
    <dbReference type="NCBI Taxonomy" id="192314"/>
    <lineage>
        <taxon>Eukaryota</taxon>
        <taxon>Viridiplantae</taxon>
        <taxon>Streptophyta</taxon>
        <taxon>Embryophyta</taxon>
        <taxon>Tracheophyta</taxon>
        <taxon>Spermatophyta</taxon>
        <taxon>Magnoliopsida</taxon>
        <taxon>eudicotyledons</taxon>
        <taxon>Gunneridae</taxon>
        <taxon>Pentapetalae</taxon>
        <taxon>asterids</taxon>
        <taxon>lamiids</taxon>
        <taxon>Lamiales</taxon>
        <taxon>Lentibulariaceae</taxon>
        <taxon>Utricularia</taxon>
    </lineage>
</organism>
<reference evidence="1" key="1">
    <citation type="submission" date="2017-03" db="EMBL/GenBank/DDBJ databases">
        <title>The mitochondrial genome of the carnivorous plant Utricularia reniformis (Lentibulariaceae): structure, comparative analysis and evolutionary landmarks.</title>
        <authorList>
            <person name="Silva S.R."/>
            <person name="Alvarenga D.O."/>
            <person name="Michael T.P."/>
            <person name="Miranda V.F.O."/>
            <person name="Varani A.M."/>
        </authorList>
    </citation>
    <scope>NUCLEOTIDE SEQUENCE</scope>
</reference>